<name>A0A1H1PD77_9GAMM</name>
<evidence type="ECO:0008006" key="4">
    <source>
        <dbReference type="Google" id="ProtNLM"/>
    </source>
</evidence>
<protein>
    <recommendedName>
        <fullName evidence="4">DUF4381 domain-containing protein</fullName>
    </recommendedName>
</protein>
<evidence type="ECO:0000313" key="2">
    <source>
        <dbReference type="EMBL" id="SDS09084.1"/>
    </source>
</evidence>
<dbReference type="EMBL" id="LT629748">
    <property type="protein sequence ID" value="SDS09084.1"/>
    <property type="molecule type" value="Genomic_DNA"/>
</dbReference>
<dbReference type="OrthoDB" id="7031458at2"/>
<keyword evidence="3" id="KW-1185">Reference proteome</keyword>
<evidence type="ECO:0000256" key="1">
    <source>
        <dbReference type="SAM" id="Phobius"/>
    </source>
</evidence>
<dbReference type="InterPro" id="IPR025489">
    <property type="entry name" value="DUF4381"/>
</dbReference>
<dbReference type="Pfam" id="PF14316">
    <property type="entry name" value="DUF4381"/>
    <property type="match status" value="1"/>
</dbReference>
<reference evidence="3" key="1">
    <citation type="submission" date="2016-10" db="EMBL/GenBank/DDBJ databases">
        <authorList>
            <person name="Varghese N."/>
            <person name="Submissions S."/>
        </authorList>
    </citation>
    <scope>NUCLEOTIDE SEQUENCE [LARGE SCALE GENOMIC DNA]</scope>
    <source>
        <strain evidence="3">2SM5</strain>
    </source>
</reference>
<dbReference type="Proteomes" id="UP000243426">
    <property type="component" value="Chromosome I"/>
</dbReference>
<evidence type="ECO:0000313" key="3">
    <source>
        <dbReference type="Proteomes" id="UP000243426"/>
    </source>
</evidence>
<dbReference type="RefSeq" id="WP_157718568.1">
    <property type="nucleotide sequence ID" value="NZ_LT629748.1"/>
</dbReference>
<organism evidence="2 3">
    <name type="scientific">Halopseudomonas litoralis</name>
    <dbReference type="NCBI Taxonomy" id="797277"/>
    <lineage>
        <taxon>Bacteria</taxon>
        <taxon>Pseudomonadati</taxon>
        <taxon>Pseudomonadota</taxon>
        <taxon>Gammaproteobacteria</taxon>
        <taxon>Pseudomonadales</taxon>
        <taxon>Pseudomonadaceae</taxon>
        <taxon>Halopseudomonas</taxon>
    </lineage>
</organism>
<accession>A0A1H1PD77</accession>
<keyword evidence="1" id="KW-1133">Transmembrane helix</keyword>
<keyword evidence="1" id="KW-0472">Membrane</keyword>
<proteinExistence type="predicted"/>
<feature type="transmembrane region" description="Helical" evidence="1">
    <location>
        <begin position="27"/>
        <end position="48"/>
    </location>
</feature>
<keyword evidence="1" id="KW-0812">Transmembrane</keyword>
<dbReference type="STRING" id="797277.SAMN05216198_1156"/>
<dbReference type="AlphaFoldDB" id="A0A1H1PD77"/>
<sequence>MEESLYAQLTHPASPPAISWWPPAPGWWVLGCALLLVMLLLPWLLRYARRRKRRLNRRTRQMLADVPAALPDAQWLAAINISIKQRLKLRGDEAATRLFGEAWLDFLCSRSPKARRDILQPLAADLYRPDVELTQAQRQALLTELRRWMRHDDV</sequence>
<gene>
    <name evidence="2" type="ORF">SAMN05216198_1156</name>
</gene>